<name>A0AB73IIR9_9BURK</name>
<sequence length="159" mass="16797">MGASWVRRPRTPFRILENAMKTNLASAARLSTFILALSAGGFVASGATAQDAPIAGKATLGVTVTEAQLVARGWRASKIIHTDVYNEKNEKIGRVDDLIVAPDGSLSAAIIDVGGFLGMAAHRVAIPIQQFKQIAPKAIVVGANKDALKKLPEFEYAKG</sequence>
<dbReference type="PANTHER" id="PTHR36505">
    <property type="entry name" value="BLR1072 PROTEIN"/>
    <property type="match status" value="1"/>
</dbReference>
<dbReference type="InterPro" id="IPR027275">
    <property type="entry name" value="PRC-brl_dom"/>
</dbReference>
<dbReference type="Pfam" id="PF05239">
    <property type="entry name" value="PRC"/>
    <property type="match status" value="1"/>
</dbReference>
<dbReference type="EMBL" id="JAURTK010000007">
    <property type="protein sequence ID" value="MDP9649882.1"/>
    <property type="molecule type" value="Genomic_DNA"/>
</dbReference>
<evidence type="ECO:0000313" key="2">
    <source>
        <dbReference type="EMBL" id="MDP9649882.1"/>
    </source>
</evidence>
<proteinExistence type="predicted"/>
<accession>A0AB73IIR9</accession>
<dbReference type="RefSeq" id="WP_392395090.1">
    <property type="nucleotide sequence ID" value="NZ_JAURTK010000007.1"/>
</dbReference>
<organism evidence="2 3">
    <name type="scientific">Paraburkholderia caledonica</name>
    <dbReference type="NCBI Taxonomy" id="134536"/>
    <lineage>
        <taxon>Bacteria</taxon>
        <taxon>Pseudomonadati</taxon>
        <taxon>Pseudomonadota</taxon>
        <taxon>Betaproteobacteria</taxon>
        <taxon>Burkholderiales</taxon>
        <taxon>Burkholderiaceae</taxon>
        <taxon>Paraburkholderia</taxon>
    </lineage>
</organism>
<dbReference type="AlphaFoldDB" id="A0AB73IIR9"/>
<protein>
    <submittedName>
        <fullName evidence="2">Sporulation protein YlmC with PRC-barrel domain</fullName>
    </submittedName>
</protein>
<feature type="domain" description="PRC-barrel" evidence="1">
    <location>
        <begin position="75"/>
        <end position="147"/>
    </location>
</feature>
<evidence type="ECO:0000259" key="1">
    <source>
        <dbReference type="Pfam" id="PF05239"/>
    </source>
</evidence>
<dbReference type="SUPFAM" id="SSF50346">
    <property type="entry name" value="PRC-barrel domain"/>
    <property type="match status" value="1"/>
</dbReference>
<dbReference type="Gene3D" id="2.30.30.240">
    <property type="entry name" value="PRC-barrel domain"/>
    <property type="match status" value="1"/>
</dbReference>
<dbReference type="PANTHER" id="PTHR36505:SF1">
    <property type="entry name" value="BLR1072 PROTEIN"/>
    <property type="match status" value="1"/>
</dbReference>
<gene>
    <name evidence="2" type="ORF">J2793_005350</name>
</gene>
<evidence type="ECO:0000313" key="3">
    <source>
        <dbReference type="Proteomes" id="UP001229486"/>
    </source>
</evidence>
<reference evidence="2" key="1">
    <citation type="submission" date="2023-07" db="EMBL/GenBank/DDBJ databases">
        <title>Sorghum-associated microbial communities from plants grown in Nebraska, USA.</title>
        <authorList>
            <person name="Schachtman D."/>
        </authorList>
    </citation>
    <scope>NUCLEOTIDE SEQUENCE</scope>
    <source>
        <strain evidence="2">DS1061</strain>
    </source>
</reference>
<dbReference type="InterPro" id="IPR011033">
    <property type="entry name" value="PRC_barrel-like_sf"/>
</dbReference>
<dbReference type="Proteomes" id="UP001229486">
    <property type="component" value="Unassembled WGS sequence"/>
</dbReference>
<comment type="caution">
    <text evidence="2">The sequence shown here is derived from an EMBL/GenBank/DDBJ whole genome shotgun (WGS) entry which is preliminary data.</text>
</comment>